<gene>
    <name evidence="3" type="ORF">Pfra01_000033300</name>
</gene>
<accession>A0A9W6WRT5</accession>
<keyword evidence="4" id="KW-1185">Reference proteome</keyword>
<dbReference type="OrthoDB" id="124526at2759"/>
<comment type="caution">
    <text evidence="3">The sequence shown here is derived from an EMBL/GenBank/DDBJ whole genome shotgun (WGS) entry which is preliminary data.</text>
</comment>
<keyword evidence="2" id="KW-0732">Signal</keyword>
<evidence type="ECO:0000313" key="4">
    <source>
        <dbReference type="Proteomes" id="UP001165121"/>
    </source>
</evidence>
<evidence type="ECO:0000256" key="1">
    <source>
        <dbReference type="SAM" id="MobiDB-lite"/>
    </source>
</evidence>
<protein>
    <submittedName>
        <fullName evidence="3">Unnamed protein product</fullName>
    </submittedName>
</protein>
<sequence length="168" mass="18383">MRLQYVALVAAAALAASTDGLQIAPNSVKATSLRAPTEIRYPPYVEGKGERFLISEVNKESDTPNQSGYEFSALQEEDDVLQQDGNEYDEDSDSDSGSSDTSHSEERAKKRRWGKKKKKHKETETPTPTPTPTPGGTGTPTPSPTPAPTPTPRALKKFVSWFKRVFGD</sequence>
<dbReference type="AlphaFoldDB" id="A0A9W6WRT5"/>
<feature type="compositionally biased region" description="Pro residues" evidence="1">
    <location>
        <begin position="141"/>
        <end position="151"/>
    </location>
</feature>
<proteinExistence type="predicted"/>
<name>A0A9W6WRT5_9STRA</name>
<dbReference type="Proteomes" id="UP001165121">
    <property type="component" value="Unassembled WGS sequence"/>
</dbReference>
<evidence type="ECO:0000313" key="3">
    <source>
        <dbReference type="EMBL" id="GMF15183.1"/>
    </source>
</evidence>
<feature type="compositionally biased region" description="Basic residues" evidence="1">
    <location>
        <begin position="109"/>
        <end position="120"/>
    </location>
</feature>
<feature type="chain" id="PRO_5040731792" evidence="2">
    <location>
        <begin position="21"/>
        <end position="168"/>
    </location>
</feature>
<feature type="signal peptide" evidence="2">
    <location>
        <begin position="1"/>
        <end position="20"/>
    </location>
</feature>
<dbReference type="EMBL" id="BSXT01000026">
    <property type="protein sequence ID" value="GMF15183.1"/>
    <property type="molecule type" value="Genomic_DNA"/>
</dbReference>
<organism evidence="3 4">
    <name type="scientific">Phytophthora fragariaefolia</name>
    <dbReference type="NCBI Taxonomy" id="1490495"/>
    <lineage>
        <taxon>Eukaryota</taxon>
        <taxon>Sar</taxon>
        <taxon>Stramenopiles</taxon>
        <taxon>Oomycota</taxon>
        <taxon>Peronosporomycetes</taxon>
        <taxon>Peronosporales</taxon>
        <taxon>Peronosporaceae</taxon>
        <taxon>Phytophthora</taxon>
    </lineage>
</organism>
<feature type="region of interest" description="Disordered" evidence="1">
    <location>
        <begin position="58"/>
        <end position="154"/>
    </location>
</feature>
<reference evidence="3" key="1">
    <citation type="submission" date="2023-04" db="EMBL/GenBank/DDBJ databases">
        <title>Phytophthora fragariaefolia NBRC 109709.</title>
        <authorList>
            <person name="Ichikawa N."/>
            <person name="Sato H."/>
            <person name="Tonouchi N."/>
        </authorList>
    </citation>
    <scope>NUCLEOTIDE SEQUENCE</scope>
    <source>
        <strain evidence="3">NBRC 109709</strain>
    </source>
</reference>
<feature type="compositionally biased region" description="Acidic residues" evidence="1">
    <location>
        <begin position="75"/>
        <end position="94"/>
    </location>
</feature>
<evidence type="ECO:0000256" key="2">
    <source>
        <dbReference type="SAM" id="SignalP"/>
    </source>
</evidence>